<feature type="compositionally biased region" description="Basic residues" evidence="21">
    <location>
        <begin position="4613"/>
        <end position="4630"/>
    </location>
</feature>
<dbReference type="GO" id="GO:0003910">
    <property type="term" value="F:DNA ligase (ATP) activity"/>
    <property type="evidence" value="ECO:0007669"/>
    <property type="project" value="InterPro"/>
</dbReference>
<dbReference type="NCBIfam" id="TIGR02777">
    <property type="entry name" value="LigD_PE_dom"/>
    <property type="match status" value="1"/>
</dbReference>
<feature type="compositionally biased region" description="Low complexity" evidence="21">
    <location>
        <begin position="4661"/>
        <end position="4694"/>
    </location>
</feature>
<feature type="region of interest" description="Disordered" evidence="21">
    <location>
        <begin position="4217"/>
        <end position="4392"/>
    </location>
</feature>
<keyword evidence="5" id="KW-1003">Cell membrane</keyword>
<evidence type="ECO:0000256" key="3">
    <source>
        <dbReference type="ARBA" id="ARBA00010942"/>
    </source>
</evidence>
<keyword evidence="15 22" id="KW-1133">Transmembrane helix</keyword>
<feature type="compositionally biased region" description="Low complexity" evidence="21">
    <location>
        <begin position="5031"/>
        <end position="5040"/>
    </location>
</feature>
<feature type="transmembrane region" description="Helical" evidence="22">
    <location>
        <begin position="729"/>
        <end position="748"/>
    </location>
</feature>
<evidence type="ECO:0000256" key="17">
    <source>
        <dbReference type="ARBA" id="ARBA00023136"/>
    </source>
</evidence>
<dbReference type="InterPro" id="IPR058626">
    <property type="entry name" value="MdtA-like_b-barrel"/>
</dbReference>
<dbReference type="SUPFAM" id="SSF50249">
    <property type="entry name" value="Nucleic acid-binding proteins"/>
    <property type="match status" value="1"/>
</dbReference>
<feature type="compositionally biased region" description="Low complexity" evidence="21">
    <location>
        <begin position="3952"/>
        <end position="3963"/>
    </location>
</feature>
<evidence type="ECO:0000256" key="21">
    <source>
        <dbReference type="SAM" id="MobiDB-lite"/>
    </source>
</evidence>
<feature type="compositionally biased region" description="Basic residues" evidence="21">
    <location>
        <begin position="4899"/>
        <end position="4918"/>
    </location>
</feature>
<feature type="compositionally biased region" description="Low complexity" evidence="21">
    <location>
        <begin position="4502"/>
        <end position="4511"/>
    </location>
</feature>
<feature type="region of interest" description="Disordered" evidence="21">
    <location>
        <begin position="3831"/>
        <end position="4005"/>
    </location>
</feature>
<evidence type="ECO:0000256" key="13">
    <source>
        <dbReference type="ARBA" id="ARBA00022839"/>
    </source>
</evidence>
<feature type="transmembrane region" description="Helical" evidence="22">
    <location>
        <begin position="826"/>
        <end position="846"/>
    </location>
</feature>
<feature type="compositionally biased region" description="Low complexity" evidence="21">
    <location>
        <begin position="4519"/>
        <end position="4529"/>
    </location>
</feature>
<keyword evidence="11" id="KW-0540">Nuclease</keyword>
<dbReference type="SUPFAM" id="SSF82866">
    <property type="entry name" value="Multidrug efflux transporter AcrB transmembrane domain"/>
    <property type="match status" value="1"/>
</dbReference>
<dbReference type="SUPFAM" id="SSF82693">
    <property type="entry name" value="Multidrug efflux transporter AcrB pore domain, PN1, PN2, PC1 and PC2 subdomains"/>
    <property type="match status" value="4"/>
</dbReference>
<keyword evidence="4" id="KW-0813">Transport</keyword>
<keyword evidence="12" id="KW-0378">Hydrolase</keyword>
<evidence type="ECO:0000256" key="15">
    <source>
        <dbReference type="ARBA" id="ARBA00022989"/>
    </source>
</evidence>
<dbReference type="CDD" id="cd04862">
    <property type="entry name" value="PaeLigD_Pol_like"/>
    <property type="match status" value="1"/>
</dbReference>
<feature type="region of interest" description="Disordered" evidence="21">
    <location>
        <begin position="1751"/>
        <end position="1816"/>
    </location>
</feature>
<feature type="compositionally biased region" description="Basic and acidic residues" evidence="21">
    <location>
        <begin position="3846"/>
        <end position="3861"/>
    </location>
</feature>
<dbReference type="GO" id="GO:0009636">
    <property type="term" value="P:response to toxic substance"/>
    <property type="evidence" value="ECO:0007669"/>
    <property type="project" value="UniProtKB-ARBA"/>
</dbReference>
<dbReference type="Pfam" id="PF13298">
    <property type="entry name" value="LigD_N"/>
    <property type="match status" value="1"/>
</dbReference>
<keyword evidence="13" id="KW-0269">Exonuclease</keyword>
<feature type="compositionally biased region" description="Low complexity" evidence="21">
    <location>
        <begin position="4130"/>
        <end position="4139"/>
    </location>
</feature>
<dbReference type="Gene3D" id="1.20.1640.10">
    <property type="entry name" value="Multidrug efflux transporter AcrB transmembrane domain"/>
    <property type="match status" value="2"/>
</dbReference>
<comment type="subcellular location">
    <subcellularLocation>
        <location evidence="2">Cell inner membrane</location>
        <topology evidence="2">Multi-pass membrane protein</topology>
    </subcellularLocation>
</comment>
<dbReference type="NCBIfam" id="TIGR01730">
    <property type="entry name" value="RND_mfp"/>
    <property type="match status" value="1"/>
</dbReference>
<keyword evidence="16" id="KW-0238">DNA-binding</keyword>
<feature type="compositionally biased region" description="Basic residues" evidence="21">
    <location>
        <begin position="4485"/>
        <end position="4501"/>
    </location>
</feature>
<feature type="chain" id="PRO_5025578660" description="NHEJ DNA polymerase" evidence="23">
    <location>
        <begin position="26"/>
        <end position="6471"/>
    </location>
</feature>
<feature type="compositionally biased region" description="Basic residues" evidence="21">
    <location>
        <begin position="3709"/>
        <end position="3720"/>
    </location>
</feature>
<dbReference type="CDD" id="cd07906">
    <property type="entry name" value="Adenylation_DNA_ligase_LigD_LigC"/>
    <property type="match status" value="1"/>
</dbReference>
<feature type="compositionally biased region" description="Basic residues" evidence="21">
    <location>
        <begin position="5650"/>
        <end position="5666"/>
    </location>
</feature>
<feature type="region of interest" description="Disordered" evidence="21">
    <location>
        <begin position="3674"/>
        <end position="3748"/>
    </location>
</feature>
<evidence type="ECO:0000256" key="11">
    <source>
        <dbReference type="ARBA" id="ARBA00022722"/>
    </source>
</evidence>
<dbReference type="Gene3D" id="1.10.287.470">
    <property type="entry name" value="Helix hairpin bin"/>
    <property type="match status" value="1"/>
</dbReference>
<dbReference type="Gene3D" id="3.90.920.10">
    <property type="entry name" value="DNA primase, PRIM domain"/>
    <property type="match status" value="1"/>
</dbReference>
<feature type="compositionally biased region" description="Gly residues" evidence="21">
    <location>
        <begin position="5270"/>
        <end position="5282"/>
    </location>
</feature>
<dbReference type="InterPro" id="IPR012310">
    <property type="entry name" value="DNA_ligase_ATP-dep_cent"/>
</dbReference>
<feature type="domain" description="ATP-dependent DNA ligase family profile" evidence="24">
    <location>
        <begin position="2358"/>
        <end position="2450"/>
    </location>
</feature>
<dbReference type="NCBIfam" id="TIGR02779">
    <property type="entry name" value="NHEJ_ligase_lig"/>
    <property type="match status" value="1"/>
</dbReference>
<feature type="transmembrane region" description="Helical" evidence="22">
    <location>
        <begin position="936"/>
        <end position="953"/>
    </location>
</feature>
<feature type="compositionally biased region" description="Basic residues" evidence="21">
    <location>
        <begin position="4995"/>
        <end position="5006"/>
    </location>
</feature>
<feature type="compositionally biased region" description="Basic residues" evidence="21">
    <location>
        <begin position="5041"/>
        <end position="5071"/>
    </location>
</feature>
<dbReference type="Pfam" id="PF25967">
    <property type="entry name" value="RND-MFP_C"/>
    <property type="match status" value="1"/>
</dbReference>
<feature type="transmembrane region" description="Helical" evidence="22">
    <location>
        <begin position="755"/>
        <end position="777"/>
    </location>
</feature>
<dbReference type="PANTHER" id="PTHR32063">
    <property type="match status" value="1"/>
</dbReference>
<dbReference type="PRINTS" id="PR00702">
    <property type="entry name" value="ACRIFLAVINRP"/>
</dbReference>
<dbReference type="Gene3D" id="2.40.30.170">
    <property type="match status" value="1"/>
</dbReference>
<dbReference type="GO" id="GO:0042910">
    <property type="term" value="F:xenobiotic transmembrane transporter activity"/>
    <property type="evidence" value="ECO:0007669"/>
    <property type="project" value="TreeGrafter"/>
</dbReference>
<dbReference type="Gene3D" id="3.30.2090.10">
    <property type="entry name" value="Multidrug efflux transporter AcrB TolC docking domain, DN and DC subdomains"/>
    <property type="match status" value="2"/>
</dbReference>
<feature type="compositionally biased region" description="Basic and acidic residues" evidence="21">
    <location>
        <begin position="3912"/>
        <end position="3941"/>
    </location>
</feature>
<dbReference type="Gene3D" id="1.20.1600.10">
    <property type="entry name" value="Outer membrane efflux proteins (OEP)"/>
    <property type="match status" value="1"/>
</dbReference>
<feature type="compositionally biased region" description="Low complexity" evidence="21">
    <location>
        <begin position="2236"/>
        <end position="2252"/>
    </location>
</feature>
<feature type="region of interest" description="Disordered" evidence="21">
    <location>
        <begin position="1576"/>
        <end position="1720"/>
    </location>
</feature>
<dbReference type="NCBIfam" id="TIGR02778">
    <property type="entry name" value="ligD_pol"/>
    <property type="match status" value="1"/>
</dbReference>
<feature type="compositionally biased region" description="Basic residues" evidence="21">
    <location>
        <begin position="4934"/>
        <end position="4950"/>
    </location>
</feature>
<dbReference type="Gene3D" id="3.30.70.1440">
    <property type="entry name" value="Multidrug efflux transporter AcrB pore domain"/>
    <property type="match status" value="1"/>
</dbReference>
<dbReference type="InterPro" id="IPR014145">
    <property type="entry name" value="LigD_pol_dom"/>
</dbReference>
<evidence type="ECO:0000256" key="16">
    <source>
        <dbReference type="ARBA" id="ARBA00023125"/>
    </source>
</evidence>
<feature type="compositionally biased region" description="Gly residues" evidence="21">
    <location>
        <begin position="1651"/>
        <end position="1660"/>
    </location>
</feature>
<feature type="region of interest" description="Disordered" evidence="21">
    <location>
        <begin position="3494"/>
        <end position="3538"/>
    </location>
</feature>
<comment type="caution">
    <text evidence="25">The sequence shown here is derived from an EMBL/GenBank/DDBJ whole genome shotgun (WGS) entry which is preliminary data.</text>
</comment>
<keyword evidence="10" id="KW-0548">Nucleotidyltransferase</keyword>
<dbReference type="Gene3D" id="2.40.420.20">
    <property type="match status" value="1"/>
</dbReference>
<dbReference type="Pfam" id="PF21686">
    <property type="entry name" value="LigD_Prim-Pol"/>
    <property type="match status" value="1"/>
</dbReference>
<feature type="transmembrane region" description="Helical" evidence="22">
    <location>
        <begin position="1922"/>
        <end position="1950"/>
    </location>
</feature>
<protein>
    <recommendedName>
        <fullName evidence="20">NHEJ DNA polymerase</fullName>
    </recommendedName>
</protein>
<feature type="region of interest" description="Disordered" evidence="21">
    <location>
        <begin position="5354"/>
        <end position="5414"/>
    </location>
</feature>
<dbReference type="Pfam" id="PF00873">
    <property type="entry name" value="ACR_tran"/>
    <property type="match status" value="1"/>
</dbReference>
<dbReference type="InterPro" id="IPR058627">
    <property type="entry name" value="MdtA-like_C"/>
</dbReference>
<feature type="compositionally biased region" description="Basic residues" evidence="21">
    <location>
        <begin position="4420"/>
        <end position="4431"/>
    </location>
</feature>
<evidence type="ECO:0000256" key="22">
    <source>
        <dbReference type="SAM" id="Phobius"/>
    </source>
</evidence>
<feature type="compositionally biased region" description="Basic residues" evidence="21">
    <location>
        <begin position="4111"/>
        <end position="4128"/>
    </location>
</feature>
<feature type="compositionally biased region" description="Gly residues" evidence="21">
    <location>
        <begin position="1798"/>
        <end position="1809"/>
    </location>
</feature>
<dbReference type="GO" id="GO:0005524">
    <property type="term" value="F:ATP binding"/>
    <property type="evidence" value="ECO:0007669"/>
    <property type="project" value="InterPro"/>
</dbReference>
<keyword evidence="7" id="KW-0436">Ligase</keyword>
<feature type="region of interest" description="Disordered" evidence="21">
    <location>
        <begin position="5682"/>
        <end position="5759"/>
    </location>
</feature>
<feature type="compositionally biased region" description="Basic residues" evidence="21">
    <location>
        <begin position="4695"/>
        <end position="4705"/>
    </location>
</feature>
<feature type="transmembrane region" description="Helical" evidence="22">
    <location>
        <begin position="1890"/>
        <end position="1915"/>
    </location>
</feature>
<dbReference type="NCBIfam" id="NF004628">
    <property type="entry name" value="PRK05972.1"/>
    <property type="match status" value="1"/>
</dbReference>
<evidence type="ECO:0000313" key="25">
    <source>
        <dbReference type="EMBL" id="GEU28210.1"/>
    </source>
</evidence>
<feature type="transmembrane region" description="Helical" evidence="22">
    <location>
        <begin position="858"/>
        <end position="885"/>
    </location>
</feature>
<dbReference type="SUPFAM" id="SSF56954">
    <property type="entry name" value="Outer membrane efflux proteins (OEP)"/>
    <property type="match status" value="1"/>
</dbReference>
<dbReference type="Gene3D" id="2.40.50.140">
    <property type="entry name" value="Nucleic acid-binding proteins"/>
    <property type="match status" value="1"/>
</dbReference>
<feature type="region of interest" description="Disordered" evidence="21">
    <location>
        <begin position="5646"/>
        <end position="5668"/>
    </location>
</feature>
<feature type="compositionally biased region" description="Low complexity" evidence="21">
    <location>
        <begin position="3523"/>
        <end position="3533"/>
    </location>
</feature>
<dbReference type="InterPro" id="IPR014143">
    <property type="entry name" value="NHEJ_ligase_prk"/>
</dbReference>
<feature type="compositionally biased region" description="Basic residues" evidence="21">
    <location>
        <begin position="5172"/>
        <end position="5187"/>
    </location>
</feature>
<keyword evidence="6" id="KW-0997">Cell inner membrane</keyword>
<dbReference type="InterPro" id="IPR014146">
    <property type="entry name" value="LigD_ligase_dom"/>
</dbReference>
<feature type="region of interest" description="Disordered" evidence="21">
    <location>
        <begin position="4089"/>
        <end position="4193"/>
    </location>
</feature>
<dbReference type="InterPro" id="IPR033651">
    <property type="entry name" value="PaeLigD_Pol-like"/>
</dbReference>
<feature type="region of interest" description="Disordered" evidence="21">
    <location>
        <begin position="2177"/>
        <end position="2252"/>
    </location>
</feature>
<dbReference type="GO" id="GO:0003677">
    <property type="term" value="F:DNA binding"/>
    <property type="evidence" value="ECO:0007669"/>
    <property type="project" value="UniProtKB-KW"/>
</dbReference>
<keyword evidence="8" id="KW-0808">Transferase</keyword>
<evidence type="ECO:0000256" key="12">
    <source>
        <dbReference type="ARBA" id="ARBA00022801"/>
    </source>
</evidence>
<dbReference type="SUPFAM" id="SSF82714">
    <property type="entry name" value="Multidrug efflux transporter AcrB TolC docking domain, DN and DC subdomains"/>
    <property type="match status" value="2"/>
</dbReference>
<feature type="transmembrane region" description="Helical" evidence="22">
    <location>
        <begin position="1858"/>
        <end position="1884"/>
    </location>
</feature>
<dbReference type="GO" id="GO:0003887">
    <property type="term" value="F:DNA-directed DNA polymerase activity"/>
    <property type="evidence" value="ECO:0007669"/>
    <property type="project" value="UniProtKB-KW"/>
</dbReference>
<evidence type="ECO:0000256" key="6">
    <source>
        <dbReference type="ARBA" id="ARBA00022519"/>
    </source>
</evidence>
<dbReference type="GO" id="GO:0006281">
    <property type="term" value="P:DNA repair"/>
    <property type="evidence" value="ECO:0007669"/>
    <property type="project" value="InterPro"/>
</dbReference>
<feature type="compositionally biased region" description="Basic residues" evidence="21">
    <location>
        <begin position="4267"/>
        <end position="4291"/>
    </location>
</feature>
<feature type="compositionally biased region" description="Basic and acidic residues" evidence="21">
    <location>
        <begin position="4472"/>
        <end position="4484"/>
    </location>
</feature>
<evidence type="ECO:0000256" key="20">
    <source>
        <dbReference type="ARBA" id="ARBA00029943"/>
    </source>
</evidence>
<dbReference type="FunFam" id="1.20.1640.10:FF:000001">
    <property type="entry name" value="Efflux pump membrane transporter"/>
    <property type="match status" value="1"/>
</dbReference>
<evidence type="ECO:0000256" key="1">
    <source>
        <dbReference type="ARBA" id="ARBA00001936"/>
    </source>
</evidence>
<evidence type="ECO:0000256" key="4">
    <source>
        <dbReference type="ARBA" id="ARBA00022448"/>
    </source>
</evidence>
<organism evidence="25">
    <name type="scientific">Tanacetum cinerariifolium</name>
    <name type="common">Dalmatian daisy</name>
    <name type="synonym">Chrysanthemum cinerariifolium</name>
    <dbReference type="NCBI Taxonomy" id="118510"/>
    <lineage>
        <taxon>Eukaryota</taxon>
        <taxon>Viridiplantae</taxon>
        <taxon>Streptophyta</taxon>
        <taxon>Embryophyta</taxon>
        <taxon>Tracheophyta</taxon>
        <taxon>Spermatophyta</taxon>
        <taxon>Magnoliopsida</taxon>
        <taxon>eudicotyledons</taxon>
        <taxon>Gunneridae</taxon>
        <taxon>Pentapetalae</taxon>
        <taxon>asterids</taxon>
        <taxon>campanulids</taxon>
        <taxon>Asterales</taxon>
        <taxon>Asteraceae</taxon>
        <taxon>Asteroideae</taxon>
        <taxon>Anthemideae</taxon>
        <taxon>Anthemidinae</taxon>
        <taxon>Tanacetum</taxon>
    </lineage>
</organism>
<feature type="region of interest" description="Disordered" evidence="21">
    <location>
        <begin position="4832"/>
        <end position="5244"/>
    </location>
</feature>
<feature type="compositionally biased region" description="Basic and acidic residues" evidence="21">
    <location>
        <begin position="3696"/>
        <end position="3708"/>
    </location>
</feature>
<feature type="compositionally biased region" description="Basic and acidic residues" evidence="21">
    <location>
        <begin position="5720"/>
        <end position="5748"/>
    </location>
</feature>
<comment type="cofactor">
    <cofactor evidence="1">
        <name>Mn(2+)</name>
        <dbReference type="ChEBI" id="CHEBI:29035"/>
    </cofactor>
</comment>
<dbReference type="PANTHER" id="PTHR32063:SF11">
    <property type="entry name" value="CATION OR DRUG EFFLUX SYSTEM PROTEIN"/>
    <property type="match status" value="1"/>
</dbReference>
<dbReference type="FunFam" id="3.30.70.1430:FF:000001">
    <property type="entry name" value="Efflux pump membrane transporter"/>
    <property type="match status" value="1"/>
</dbReference>
<feature type="region of interest" description="Disordered" evidence="21">
    <location>
        <begin position="4416"/>
        <end position="4579"/>
    </location>
</feature>
<accession>A0A699GEQ3</accession>
<feature type="compositionally biased region" description="Low complexity" evidence="21">
    <location>
        <begin position="4367"/>
        <end position="4378"/>
    </location>
</feature>
<evidence type="ECO:0000256" key="5">
    <source>
        <dbReference type="ARBA" id="ARBA00022475"/>
    </source>
</evidence>
<dbReference type="Pfam" id="PF01068">
    <property type="entry name" value="DNA_ligase_A_M"/>
    <property type="match status" value="1"/>
</dbReference>
<dbReference type="Pfam" id="PF25917">
    <property type="entry name" value="BSH_RND"/>
    <property type="match status" value="1"/>
</dbReference>
<dbReference type="Pfam" id="PF25944">
    <property type="entry name" value="Beta-barrel_RND"/>
    <property type="match status" value="1"/>
</dbReference>
<feature type="compositionally biased region" description="Low complexity" evidence="21">
    <location>
        <begin position="4631"/>
        <end position="4645"/>
    </location>
</feature>
<evidence type="ECO:0000256" key="10">
    <source>
        <dbReference type="ARBA" id="ARBA00022695"/>
    </source>
</evidence>
<name>A0A699GEQ3_TANCI</name>
<keyword evidence="18" id="KW-0464">Manganese</keyword>
<dbReference type="InterPro" id="IPR012340">
    <property type="entry name" value="NA-bd_OB-fold"/>
</dbReference>
<evidence type="ECO:0000256" key="9">
    <source>
        <dbReference type="ARBA" id="ARBA00022692"/>
    </source>
</evidence>
<feature type="compositionally biased region" description="Basic and acidic residues" evidence="21">
    <location>
        <begin position="4089"/>
        <end position="4109"/>
    </location>
</feature>
<dbReference type="Gene3D" id="3.30.1490.70">
    <property type="match status" value="1"/>
</dbReference>
<gene>
    <name evidence="25" type="ORF">Tci_000188</name>
</gene>
<dbReference type="GO" id="GO:0004527">
    <property type="term" value="F:exonuclease activity"/>
    <property type="evidence" value="ECO:0007669"/>
    <property type="project" value="UniProtKB-KW"/>
</dbReference>
<dbReference type="GO" id="GO:0015562">
    <property type="term" value="F:efflux transmembrane transporter activity"/>
    <property type="evidence" value="ECO:0007669"/>
    <property type="project" value="InterPro"/>
</dbReference>
<feature type="region of interest" description="Disordered" evidence="21">
    <location>
        <begin position="4604"/>
        <end position="4770"/>
    </location>
</feature>
<dbReference type="GO" id="GO:0005886">
    <property type="term" value="C:plasma membrane"/>
    <property type="evidence" value="ECO:0007669"/>
    <property type="project" value="UniProtKB-SubCell"/>
</dbReference>
<feature type="compositionally biased region" description="Basic residues" evidence="21">
    <location>
        <begin position="5370"/>
        <end position="5384"/>
    </location>
</feature>
<proteinExistence type="inferred from homology"/>
<feature type="transmembrane region" description="Helical" evidence="22">
    <location>
        <begin position="783"/>
        <end position="805"/>
    </location>
</feature>
<dbReference type="InterPro" id="IPR006143">
    <property type="entry name" value="RND_pump_MFP"/>
</dbReference>
<keyword evidence="19" id="KW-0511">Multifunctional enzyme</keyword>
<feature type="compositionally biased region" description="Basic residues" evidence="21">
    <location>
        <begin position="5288"/>
        <end position="5303"/>
    </location>
</feature>
<dbReference type="EMBL" id="BKCJ010000002">
    <property type="protein sequence ID" value="GEU28210.1"/>
    <property type="molecule type" value="Genomic_DNA"/>
</dbReference>
<sequence>MTALAGPLAAAMALAGLATIGLTGCDEATGKTAEAPPTQAGPPISAAAVVEKTLTETQEFSGRLEAIEQVQIRPRVSGFITAINFKPGSQVKKGDVLFVIDPRPYQAEANRAEAAAGSARAKAELAKLEMTRAEKLLADKAIAQREFDERSSNFKQLDADARAAQAQYEAAKLSLSYTQVTSPINGRVSKAEITLGNLVDASAMLTSVVSLENIYASFDGDEDTYLRVGAAAHKGQPATVRIGLANEQGFPHEGKLEFVDNQLDPRSGSVRMRARLANDDGALVPGLFARVQLAGSTGAQPVLLINDRAVSTDQSRKFVFVVGAGNKAEYRPVTLGPQVDGLRVVRTGLKAGEKIVVNGLQRVRPGAPITPTIVAMDVDPLAANTAKPEVKKDEKVAPIFSAVLSIIIFVAGLISIFKLPISEYPDVVPPSVVVRAQYPGANPKIIAETVAAPLEEQINGVENMLYMSSQNTSDGALALTVTFKIGTNVEQAETQVQNRVQRALPRLPEEVRQIGVTTVKSSPNLTMVVHLLSPNGRYDDLYLRNYAVLNVKDQLARLPGMGEVQLFGSGDYAMRVWLDPQKVAARGMTAGDIVDAIREQNVQVAAGVIGQGPSKGADFQLTVNTQGRLQSEEEFGNIIVKTNADGAVTLLKDVARLEMGSNSYALRSLLNNKSAAAIPIFEAPNANALQLSSDVRATMERLSKDFPEGVAYDIVYDPTQFVRESIKSVIHTLIEAIVLVALVVIIFLQTWRASVIPLLAVPVSVVGTFAVMLAFGFSINTLSLFGLVLAIGIVVDDAIVVVENVERNIHEGLSPRDATIQAMKEVSGPIIAIALVLCAVFVPIAFVSGLSGQFYKQFALTIAISTVISAFSSLTLAPALAAALLKPHDAPKDIVTRGMDKVFGGFFGWFNRFFNRASHSYEKGVTGVLKRKGGSLVVYAVLAVAAGFMFKVVPPGFVPAQDKQYLIGFAQLPDAASLDRTDAVIRKMSDIAKDIPGVANSIAFPGLSINGFTNAPNAGIVFVGLSDFHQRTGKDQSAEAIAGEINKRMGAIEGAFVMVLPPPPVNGLGTTGGFKLMLEDRDNLGYDALYKAVQLVQAKAAENPKLAGVFSSYQINVPQLFADIDRVKAKQLGVPLNTIYQTLQINLGSLYVNDFNQFGRTYQVRVQADQQFRSHAEDMGQLKVRNDRGEMIPLSSLMRVKDTYGPDRVQRYNAFVAAEINGAPAPGVSSGEAQAEMTKIVNEVLPKGISYEWTELVYQDILSVRELDPAAGRDPDRADVDPVRADRREADRWRQQRVYPDRSVRAGGAGVEERDPDRGICAGAGTAWPQHRRCGAGIVPPASASDPDDVDRIHHGRAAAGVLHRRRFRDAPRDGCGGVCRHAGRDLLRPVPDARVLRPAAQAGSPDGRQENRGLAPALSTIMAALLMTACAAPEFKQPAMETPAAFKESQAPVPSEVATAVQTAADGSTWKQAQPAEAQPRGEWWLAFNDPALNDLIAEATRANANLAVAAARVKQARAIAGVAEADRVPQRQPVGQLRGRPVRPRLVQRGGRPQRRCLDRGDVPLGAAVGAGRRGADIFPSARHRRRAGNPGTHGADAGRGRESQPAPLRPGRHRRIRPVARQDRAVHRAVGSHRPAAPARHQRTCAGGPAGQTGGQLRGRRQPAARHSAAADHPCRPAVVAARAPSRHRRRPADDGSGQCPHRRGPLGHVPGADPERQRRLFGSRHGVERVPVEQPLVDAGRPDVAADHRRWPQQGQHHAQRRRTGRIGGHLSPERAGGLCRGGRQPGRPAHPGGTDGADGVGPGVGAPVCRPGAEAVRSGTFELYRSARRPAQPGGGGTHGGPAARLPRRDHGVAGVIVVSVVCAALSWALALVLAALAWASALSAFSSALATATSLFASASALAVLASALMCSLVSFALALAAALASLASALAVAGAGVGVVTVVCAKAAVANRPAIRVAISLFMVNFLNQVDRARDYSHHPRGQAYAGVMNASLKTYKAKRDFTITPEPAEGGAEGGERLSFVIQKHWASRLHYDFRIELDGVMMSWAVPKGPSYDTHDKRMAVHVEDHPISYNDFEGTIPEKQYGAGKVIIWDKGTWRPLVDPHQGLAAGNLKFELTGHKMRGRWVLVRMRGKGEKQEPWLLIKEKDDYARPAEEFSVIDEMPDSVKALPMPDGVAGLSPAAQRAAAPAEDKATPAAKGGKGAKGSKAGKGADGVKAGKAAAAEDTKATKAAKSTEAAKSTKATKAASSKAAAALPEKLTPQLATLVDAPPSDAGDWLFEIKFDGYRILARVDGKEIRLITRNGNDWTHKLKPLHSALLKMKLPSGWYDGEIVVHNEEGRPDFGLLQNAFDENAPGDMVYFIFDAPFLDGQDLRDTPLEERRALLEKVMEKSASDTVRYSAALAAAPEDMIAAACSMGLEGIIGKRRDSTYTSRRSGTWIKLKCGQRQEFVIGGYTDPQGARAGFGSLLLGTYDKDGKLQYAGNVGSGFNAVALRDLLKKMEALASTDNPFEPNRDIDRKSHWLKPTLVAEVAFGEWTRSGSIRHAVFKGLRKDKKASSIVREVPAHLQDRAPGKEPAAMTSSSPVEGKLPASFKVTNGDRVIDKASGATKISLVRYYALVGALMLPHLKGRPVSLVRAPAGVGGELFFQKHAEIRQLPGIRNLKQALDPEHPPMLEVATQQGLLSAAQWNVVELHTQNASASTYEKPNRMVFDLDPGKGVTWKDVQEAAVLMKAFLDHLGLPAFLKTSGGKGLHVVVPIKPGYGWDDVKAFSQAIVAHMAHNIPERFVLKSGPSNRIGKIFIDYLRNGRGATTACAWSARARPGLGISVPIRWEELGEIDGGDHWTVATVHTRLDAGSYPEGTTLQRSAVRGHGLLSCLACCGGFGSRFGLGAGWLGLGRRRFGRIRRLGPGGSPLARGRLVVGFRRAVVICRRRRLGCRLAPLAKTALQQRHQVHHVGRLGRFFFRFGRSDGLGLAGLHLFLDERHHVFLVGVVVLRRIPCLAHAFHQRQRHGQFLVADARALERGRRQLQFLAAADLGLETQRVQHDLVVDAHERAQVLLGADHHRGDADLARLSQRFAQQRIHLGAALGRRQHHVLAVLVFVTLDDVVPGHVLARLLVEALVAHRREIAPVEHGQPCSAPHRAGDRQHDAGDVAGARRRGQEHIGGRQLLRLGGTAHVGLRAELGDLVGRLVGRVKRRPYGAGGNGVHADALVQQVGRQRHGERVDGALGGGVVEQVGRSLEAHHGTGVDDGTAFFQERHDRLGHVEVAVHIGLHGEVEPLLGQVGDFFRVLLECRVVDQDVEPAEALVGLGHGFGAECGVAHVAAHQQAALAFGLHVALGVDGVLVFLQVDDGDVGAFARIQHGHRAADARVAARDDGHHAGQLAAAVVVGRHEFGLELHLRFQSRLGQVLGGQGRAGVGVVRGLNGALAFAALRRAFRLVGLVLALLDVALQVAGARIGPVEFVSHDASITVNHAALAQALPARAPSRRSQRRPGGGNDDDPARHGVCHGGRAAARGGNLRQHHAARRLRAVRQQHDAIGGAHGHRLADDGGGHRPAGRARLGAGVGPGRAAGAGGRRHAAAVRRLAHGVSCQFLFAARDERLYGRFGHRDRLRPGAHAAGHPAGGPAARARAGACAQRHAGRRRPGIAGAGAPLPGAVAARVRPARQRGRYRRQARAHAGRAGRDTADGRDRPGRAGRAHHGRRAGRAAAPEPGHVQRALARAAATGSPDRLHGVFDVDVGRAPVALRRQFRGRRQYPAGQPAHRRAAGLCAAGPHRLAGAAAATGAGGHHHRGRAGHAGPGHPAHRLVVRPQRRAGVGRHVPGRAGAGRGSGRDRGRGPVDGHPDLARQPAPYRGAGPDCRHRTFPQYRALPGRHPAGTADPADRRQPVLRQYGSGERTDRMRTAHPPERARPAAGHDGRQFDRHVGAVRAGRTQSGPPAARYRPAPGRGQGTGDGPPAPQRPAARTERQAVPQHGDGVRPPAGGSRPPALRICFKQRSINQRLPADAAQTCPPRGKNFDSHVRQRHADCRRHPGAHHLCAVFLSPRTYAALGAAAQDAGQQRRRTGLRRGAARLELRRKPDHHHHEERLEQPRPVRQRRGARHRRQAVHPHPQRPGQPGGSHPCARQSGPAGRTPQHHGRRSADRRHHRVRVAGADDRTAAPAPVHHRRHDLRARRDAGVLPVPAAVAADLQADYHHRTLCRQSDGQPLQGHARQRGTAADRQQRRRDRHLGLEHPDRPDGVGRADAPVVRPRRPRRRRHRQLARHGAPGRRRAGARAAGAGAGRRQRLRPRVPGALARRFGAPPVRRGGDLPRCGGPAGAHGGRVLRRHGTEGGGAGTAPPPHPPGRPGCGAHQCAVRGRAPGAGGQPGQKHLPGQYEPRAAHAAQFRHRLFAPDGRLQAHAARGKTQPRHHPPLGRTPAYADQRDPRTVAHRSRPRRAADRDRAHRRRAAGSDGHGEHARQPDRRHAGARRRGPAAGRARGRHQAAPGAAQPDGQRRQVHGAGRSDAAGAGHARGGRPVRTGVCRDRQRSRHLAHRPDPHLRAVHPGRGTGRQGGHRLGPGDFARVRAADGRRAVGAVGARRGRHVPVCHPGAGGRRHGACRARRRQRRPRRGPGAAARAPPAAGRAAGRGGRRVRAPERGRPGATGARAARPAQGRAAGAEPGARGAAARTAAAPARRRGRAHRTHGAAAPVPGNMHLDRPGRKRTGEQGLTGRSADRGRHAGLPQAAQRPADGRRLLRAPGPQRRAGPVDGAIAPARADIARHPHARHRRLRSVPAPEGVARTAPGAGDFPLRPARHRRQGARLCAGCGGLHRQAVPGRGNPGPHRRPRAPGPRPARAGARTGHAGAARGGAHGRTGARSGPAPRQRGIHAPLEPGVRGHARRHRGHRPRGAHRRHQSRFYPDLRLHARGSAGPKRHAAARGRAGCRRARRDGAGGGQERPLVRRAAGAAQERRNLSRPAQRLVAVRRCGGGHQPRGRVPRHHRAQGRAAPDRLPVPPRRADRAPQPPAGAPALRAGAGRRPPRRPLRDRHVPRSRPLPRHQRLVRPRRGRQGAAGGVALSGQHRARGRHRHAPGRRRVPDHRAGRRPAGRHHDAGAKNPVRPAQGAGDRRPADHRHRQHRHRRQPDRRPHVRGTAAQRRYGAVPRQGNRPRQLRILHRTHGRRHPRQARDPEPAARRHRPRRIRGPLPAANVPEHGPAGRRRGAAALEQRGAGPGAARPFHSAGRGIWAGQFHRRVGARKRVRANQGVAGPGTGRRQGVGQPGRRPVCQRRHRALRGKHAAPLRRGAVVPGAGDHRGHRDGRPGQGGGRAAPAQGHRRVDLARRLRHRLFQPRLPEALPDRHPQDRQVVRGRRHHQRQRRGHRAVGDLAGAQPEHAGDRRRRGNARADAVPGRTRMRRDAGLLFQPSHRCRRVHHAAARAPQPVRPLVFVQSWSIMEKKFSTLVAGACLAMSLGTAAVAATAKPSAADARFKAIYTEELKWRQTQKQETDEDDDNGVAVALPRIDAATQARRLAYWQAVLKKLDGIAPASLSAEEQINYQVYKAQIAALVADIAFREYEKPLNADTAFWSNLTSGARRTLSTEKEYRDYLRQLADGDAGGARRVHHVRDRGEDGAGQCVLSAVQDHAGHHPGGRAGRAARARRQGHRDVGDAIVRAAAHVHARGIRAEGARGPGRRKPPRRQGVLPVEDRGIHHHHADGRRDPPDRRERDGQDPRRDAGRDQADRFSGRPARVPAFPAHRSAILRQDPGRTADAFRLGGEKIRRQGGPVFWLPAAPPLCRDPGAGRPGAVLHVGARRSRRVPGQHVQPAVARALQHARADAARIGAGPRVPDARRHGTKGPSELPQRLYLGLWRGLGAVHGTPGRRDGHVRNPVRNLRHAQLPGLARLAAGGRYGHPQQGLDPQAGAGLPARQHGAVGPRDRDRGGPLHFLAGPGAVVLPGPDEHHQGAQEGGKRTGREVRYPQLPRHRAAAGFGAAAGIGSAHRPVHQGRRQEPVSEPGLIACVTGLPLNNKSLALAVAGVFLFSMTVHASAPAVAAVDVAKAAPAPDSEIGKVHAAAARELSVLDAREPNINKRIAAYDKFSYSEELRPRLKAVFGSEKPFALERLADVKGRHQYRSVLKAGSHAEEQATVAWTDITLRADTNQAGNQMHYAGDVKSLSVGAVSKAQISGVTIDGRQTRAADGLWYGSVNMGVASIAVSDAAGAAGSAGKGFLLRDLRFQTDLQRRGKVTDLAYGLTIKSAGMGDNTVERINIATRVRGMDSAAVADFMEFASSPQLQQLAPDAGVQVMMRKGKELGKSLLKAGLDIIIDDISGAWRGQVASLKGRIGFAPSTDADLESLPALLKKLTVRLELRVPVLAVQDYARITASKSFDRNAPDYAANVAAAQKQIADKMVGDIARTGFVAVDQDALRTLVEFKNGVLTLNGKGPSMLGMKDGKLALPPTAPGK</sequence>
<feature type="region of interest" description="Disordered" evidence="21">
    <location>
        <begin position="3796"/>
        <end position="3816"/>
    </location>
</feature>
<evidence type="ECO:0000256" key="19">
    <source>
        <dbReference type="ARBA" id="ARBA00023268"/>
    </source>
</evidence>
<comment type="similarity">
    <text evidence="3">Belongs to the resistance-nodulation-cell division (RND) (TC 2.A.6) family.</text>
</comment>
<dbReference type="NCBIfam" id="TIGR02776">
    <property type="entry name" value="NHEJ_ligase_prk"/>
    <property type="match status" value="1"/>
</dbReference>
<dbReference type="Gene3D" id="3.30.70.1430">
    <property type="entry name" value="Multidrug efflux transporter AcrB pore domain"/>
    <property type="match status" value="2"/>
</dbReference>
<evidence type="ECO:0000256" key="8">
    <source>
        <dbReference type="ARBA" id="ARBA00022679"/>
    </source>
</evidence>
<dbReference type="Gene3D" id="3.30.470.30">
    <property type="entry name" value="DNA ligase/mRNA capping enzyme"/>
    <property type="match status" value="1"/>
</dbReference>
<dbReference type="SUPFAM" id="SSF56091">
    <property type="entry name" value="DNA ligase/mRNA capping enzyme, catalytic domain"/>
    <property type="match status" value="1"/>
</dbReference>
<feature type="compositionally biased region" description="Low complexity" evidence="21">
    <location>
        <begin position="2183"/>
        <end position="2205"/>
    </location>
</feature>
<dbReference type="PROSITE" id="PS50160">
    <property type="entry name" value="DNA_LIGASE_A3"/>
    <property type="match status" value="1"/>
</dbReference>
<evidence type="ECO:0000256" key="2">
    <source>
        <dbReference type="ARBA" id="ARBA00004429"/>
    </source>
</evidence>
<feature type="compositionally biased region" description="Basic and acidic residues" evidence="21">
    <location>
        <begin position="5359"/>
        <end position="5369"/>
    </location>
</feature>
<feature type="compositionally biased region" description="Basic residues" evidence="21">
    <location>
        <begin position="5133"/>
        <end position="5152"/>
    </location>
</feature>
<dbReference type="CDD" id="cd07971">
    <property type="entry name" value="OBF_DNA_ligase_LigD"/>
    <property type="match status" value="1"/>
</dbReference>
<feature type="compositionally biased region" description="Basic and acidic residues" evidence="21">
    <location>
        <begin position="5314"/>
        <end position="5323"/>
    </location>
</feature>
<dbReference type="InterPro" id="IPR027463">
    <property type="entry name" value="AcrB_DN_DC_subdom"/>
</dbReference>
<evidence type="ECO:0000259" key="24">
    <source>
        <dbReference type="PROSITE" id="PS50160"/>
    </source>
</evidence>
<keyword evidence="9 22" id="KW-0812">Transmembrane</keyword>
<keyword evidence="17 22" id="KW-0472">Membrane</keyword>
<feature type="region of interest" description="Disordered" evidence="21">
    <location>
        <begin position="1832"/>
        <end position="1851"/>
    </location>
</feature>
<feature type="compositionally biased region" description="Basic residues" evidence="21">
    <location>
        <begin position="4151"/>
        <end position="4167"/>
    </location>
</feature>
<dbReference type="Gene3D" id="2.40.50.100">
    <property type="match status" value="1"/>
</dbReference>
<evidence type="ECO:0000256" key="7">
    <source>
        <dbReference type="ARBA" id="ARBA00022598"/>
    </source>
</evidence>
<feature type="compositionally biased region" description="Basic and acidic residues" evidence="21">
    <location>
        <begin position="4716"/>
        <end position="4726"/>
    </location>
</feature>
<dbReference type="FunFam" id="2.40.420.20:FF:000001">
    <property type="entry name" value="Efflux RND transporter periplasmic adaptor subunit"/>
    <property type="match status" value="1"/>
</dbReference>
<dbReference type="NCBIfam" id="TIGR00915">
    <property type="entry name" value="2A0602"/>
    <property type="match status" value="1"/>
</dbReference>
<dbReference type="Pfam" id="PF06097">
    <property type="entry name" value="DUF945"/>
    <property type="match status" value="1"/>
</dbReference>
<evidence type="ECO:0000256" key="18">
    <source>
        <dbReference type="ARBA" id="ARBA00023211"/>
    </source>
</evidence>
<reference evidence="25" key="1">
    <citation type="journal article" date="2019" name="Sci. Rep.">
        <title>Draft genome of Tanacetum cinerariifolium, the natural source of mosquito coil.</title>
        <authorList>
            <person name="Yamashiro T."/>
            <person name="Shiraishi A."/>
            <person name="Satake H."/>
            <person name="Nakayama K."/>
        </authorList>
    </citation>
    <scope>NUCLEOTIDE SEQUENCE</scope>
</reference>
<feature type="compositionally biased region" description="Basic and acidic residues" evidence="21">
    <location>
        <begin position="4246"/>
        <end position="4259"/>
    </location>
</feature>
<feature type="region of interest" description="Disordered" evidence="21">
    <location>
        <begin position="5262"/>
        <end position="5338"/>
    </location>
</feature>
<keyword evidence="14" id="KW-0239">DNA-directed DNA polymerase</keyword>
<feature type="compositionally biased region" description="Basic residues" evidence="21">
    <location>
        <begin position="3677"/>
        <end position="3695"/>
    </location>
</feature>
<feature type="compositionally biased region" description="Basic residues" evidence="21">
    <location>
        <begin position="5084"/>
        <end position="5110"/>
    </location>
</feature>
<evidence type="ECO:0000256" key="23">
    <source>
        <dbReference type="SAM" id="SignalP"/>
    </source>
</evidence>
<evidence type="ECO:0000256" key="14">
    <source>
        <dbReference type="ARBA" id="ARBA00022932"/>
    </source>
</evidence>
<dbReference type="Gene3D" id="3.30.70.1320">
    <property type="entry name" value="Multidrug efflux transporter AcrB pore domain like"/>
    <property type="match status" value="1"/>
</dbReference>
<feature type="compositionally biased region" description="Gly residues" evidence="21">
    <location>
        <begin position="4566"/>
        <end position="4576"/>
    </location>
</feature>
<dbReference type="InterPro" id="IPR058625">
    <property type="entry name" value="MdtA-like_BSH"/>
</dbReference>
<feature type="compositionally biased region" description="Low complexity" evidence="21">
    <location>
        <begin position="4855"/>
        <end position="4867"/>
    </location>
</feature>
<feature type="region of interest" description="Disordered" evidence="21">
    <location>
        <begin position="5916"/>
        <end position="5941"/>
    </location>
</feature>
<dbReference type="InterPro" id="IPR001036">
    <property type="entry name" value="Acrflvin-R"/>
</dbReference>
<dbReference type="InterPro" id="IPR012309">
    <property type="entry name" value="DNA_ligase_ATP-dep_C"/>
</dbReference>
<dbReference type="SUPFAM" id="SSF111369">
    <property type="entry name" value="HlyD-like secretion proteins"/>
    <property type="match status" value="1"/>
</dbReference>
<dbReference type="Pfam" id="PF04679">
    <property type="entry name" value="DNA_ligase_A_C"/>
    <property type="match status" value="1"/>
</dbReference>
<dbReference type="GO" id="GO:0006310">
    <property type="term" value="P:DNA recombination"/>
    <property type="evidence" value="ECO:0007669"/>
    <property type="project" value="InterPro"/>
</dbReference>
<feature type="signal peptide" evidence="23">
    <location>
        <begin position="1"/>
        <end position="25"/>
    </location>
</feature>
<keyword evidence="23" id="KW-0732">Signal</keyword>
<dbReference type="InterPro" id="IPR004764">
    <property type="entry name" value="MdtF-like"/>
</dbReference>
<dbReference type="InterPro" id="IPR014144">
    <property type="entry name" value="LigD_PE_domain"/>
</dbReference>
<dbReference type="InterPro" id="IPR010352">
    <property type="entry name" value="DUF945"/>
</dbReference>